<dbReference type="Proteomes" id="UP000226431">
    <property type="component" value="Unassembled WGS sequence"/>
</dbReference>
<dbReference type="Gene3D" id="2.60.40.640">
    <property type="match status" value="1"/>
</dbReference>
<gene>
    <name evidence="2" type="ORF">CDD80_2827</name>
</gene>
<dbReference type="InterPro" id="IPR014752">
    <property type="entry name" value="Arrestin-like_C"/>
</dbReference>
<dbReference type="InterPro" id="IPR039634">
    <property type="entry name" value="Bul1-like"/>
</dbReference>
<dbReference type="PANTHER" id="PTHR31904:SF1">
    <property type="entry name" value="BYPASS OF STOP CODON PROTEIN 5-RELATED"/>
    <property type="match status" value="1"/>
</dbReference>
<reference evidence="2 3" key="1">
    <citation type="submission" date="2017-06" db="EMBL/GenBank/DDBJ databases">
        <title>Ant-infecting Ophiocordyceps genomes reveal a high diversity of potential behavioral manipulation genes and a possible major role for enterotoxins.</title>
        <authorList>
            <person name="De Bekker C."/>
            <person name="Evans H.C."/>
            <person name="Brachmann A."/>
            <person name="Hughes D.P."/>
        </authorList>
    </citation>
    <scope>NUCLEOTIDE SEQUENCE [LARGE SCALE GENOMIC DNA]</scope>
    <source>
        <strain evidence="2 3">Map16</strain>
    </source>
</reference>
<dbReference type="EMBL" id="NJES01000251">
    <property type="protein sequence ID" value="PHH74811.1"/>
    <property type="molecule type" value="Genomic_DNA"/>
</dbReference>
<evidence type="ECO:0000313" key="2">
    <source>
        <dbReference type="EMBL" id="PHH74811.1"/>
    </source>
</evidence>
<organism evidence="2 3">
    <name type="scientific">Ophiocordyceps camponoti-rufipedis</name>
    <dbReference type="NCBI Taxonomy" id="2004952"/>
    <lineage>
        <taxon>Eukaryota</taxon>
        <taxon>Fungi</taxon>
        <taxon>Dikarya</taxon>
        <taxon>Ascomycota</taxon>
        <taxon>Pezizomycotina</taxon>
        <taxon>Sordariomycetes</taxon>
        <taxon>Hypocreomycetidae</taxon>
        <taxon>Hypocreales</taxon>
        <taxon>Ophiocordycipitaceae</taxon>
        <taxon>Ophiocordyceps</taxon>
    </lineage>
</organism>
<protein>
    <recommendedName>
        <fullName evidence="4">Bul1 C-terminal domain-containing protein</fullName>
    </recommendedName>
</protein>
<feature type="region of interest" description="Disordered" evidence="1">
    <location>
        <begin position="333"/>
        <end position="367"/>
    </location>
</feature>
<comment type="caution">
    <text evidence="2">The sequence shown here is derived from an EMBL/GenBank/DDBJ whole genome shotgun (WGS) entry which is preliminary data.</text>
</comment>
<sequence>MVAQHTVDAVIPRLAARSKPAAQQKPSISVEINGHYSSKVYTSGSAISGRAVVCTQRDTPFHDLDIIFTGIAATRLDFVQQYPSHSFRPFMKLRMPIQRDALPENKVFVAGTVYSVPFHFVVPHQLTLGACTHQCTSPAVREHHLRLPPTVGFWEADDQAPEMAQIEYSVKARVYRKCEPGGHQVKFMEGYHMLKVLPALPEDAPLDITPRDERYNLFKTKTIRKNLFSAKAGKLRVRVPQPGAVMLTPDAHGASTSTARINLEFLPTSCDQPPPKVSSVSGKLTSATFFGAAPTDLLPNLGSRSVYTANPSLSYTTTTTLFCDAHPSPVWHQRNTSGRRDSGYSSFGVDEDASDTDHSNGHIRGLAGARVRRSRRCPIRHSAVIEMPFSVPMSNRKIFLPTFHSCLISRTYTLHISLSAGPANTTFNLAVPLQIGVTMIHEPNLADGLPSFETAMAQDEEADVDALLRPRIIRIPERLEPLGVGMLPGYDELRRRVIAVT</sequence>
<dbReference type="AlphaFoldDB" id="A0A2C5Z6L0"/>
<dbReference type="STRING" id="2004952.A0A2C5Z6L0"/>
<evidence type="ECO:0008006" key="4">
    <source>
        <dbReference type="Google" id="ProtNLM"/>
    </source>
</evidence>
<name>A0A2C5Z6L0_9HYPO</name>
<accession>A0A2C5Z6L0</accession>
<keyword evidence="3" id="KW-1185">Reference proteome</keyword>
<evidence type="ECO:0000313" key="3">
    <source>
        <dbReference type="Proteomes" id="UP000226431"/>
    </source>
</evidence>
<dbReference type="OrthoDB" id="2283785at2759"/>
<proteinExistence type="predicted"/>
<evidence type="ECO:0000256" key="1">
    <source>
        <dbReference type="SAM" id="MobiDB-lite"/>
    </source>
</evidence>
<dbReference type="PANTHER" id="PTHR31904">
    <property type="entry name" value="BYPASS OF STOP CODON PROTEIN 5-RELATED"/>
    <property type="match status" value="1"/>
</dbReference>